<accession>A0ABT5DDE4</accession>
<gene>
    <name evidence="1" type="ORF">POL68_24770</name>
</gene>
<reference evidence="1 2" key="1">
    <citation type="submission" date="2022-11" db="EMBL/GenBank/DDBJ databases">
        <title>Minimal conservation of predation-associated metabolite biosynthetic gene clusters underscores biosynthetic potential of Myxococcota including descriptions for ten novel species: Archangium lansinium sp. nov., Myxococcus landrumus sp. nov., Nannocystis bai.</title>
        <authorList>
            <person name="Ahearne A."/>
            <person name="Stevens C."/>
            <person name="Dowd S."/>
        </authorList>
    </citation>
    <scope>NUCLEOTIDE SEQUENCE [LARGE SCALE GENOMIC DNA]</scope>
    <source>
        <strain evidence="1 2">NCWAL01</strain>
    </source>
</reference>
<dbReference type="Proteomes" id="UP001221838">
    <property type="component" value="Unassembled WGS sequence"/>
</dbReference>
<dbReference type="SUPFAM" id="SSF52540">
    <property type="entry name" value="P-loop containing nucleoside triphosphate hydrolases"/>
    <property type="match status" value="1"/>
</dbReference>
<dbReference type="InterPro" id="IPR027417">
    <property type="entry name" value="P-loop_NTPase"/>
</dbReference>
<proteinExistence type="predicted"/>
<evidence type="ECO:0000313" key="2">
    <source>
        <dbReference type="Proteomes" id="UP001221838"/>
    </source>
</evidence>
<evidence type="ECO:0000313" key="1">
    <source>
        <dbReference type="EMBL" id="MDC0711705.1"/>
    </source>
</evidence>
<dbReference type="EMBL" id="JAQNDM010000002">
    <property type="protein sequence ID" value="MDC0711705.1"/>
    <property type="molecule type" value="Genomic_DNA"/>
</dbReference>
<comment type="caution">
    <text evidence="1">The sequence shown here is derived from an EMBL/GenBank/DDBJ whole genome shotgun (WGS) entry which is preliminary data.</text>
</comment>
<protein>
    <recommendedName>
        <fullName evidence="3">NACHT domain-containing protein</fullName>
    </recommendedName>
</protein>
<dbReference type="RefSeq" id="WP_272141695.1">
    <property type="nucleotide sequence ID" value="NZ_JAQNDM010000002.1"/>
</dbReference>
<evidence type="ECO:0008006" key="3">
    <source>
        <dbReference type="Google" id="ProtNLM"/>
    </source>
</evidence>
<sequence>MTDYRGARGSNTGDDFHELWATRQAIRLLNSEDDLQALSVEGMLEPGASADTWDGVDCALYFGGTAAASASQVRIEQLKYSGSSPGAPWTVARLTYSKAGSGKAKDGSVIARLAKAWKAIRDLRPGAPPPRVALVTNQPVAPELQEAVLRASTATLTVPKRDPDPKDADEVKLAYASGLTPEEFREFAASLDLDSNAGSRFALEDRVLRSIASWTDLDARGLTLTLRQFVRERMLPENDRAPITREAVLVHALGVSDSHALSPCPADIARTERLVRRVAVEGATRLLGTRQYLCLHGEGGVGKTTALQQIEGDLPPGSVMVVFDCYGGGRYLDPAALRHRPADAFVQLANEVATKLRLPLLLSRHSTSDFPRLFMHRLRHAAEVLAAASPEGLLVIAIDAADNSVIAARERGFPETSFVHDFVLLQGLPPNVRFIVTARTGRLPDLRLSGGYELVPLGPFTPVETAEYVRLRWAAPEGWINEFHRLSNGSPRVQAYAFKGKATEPEFVLERLRPGKSLADVFEEQFREALAKNGNPQEMASLCAGLVALARPVPLDALAAVLNLPKPQVRDMCSDLAPGIRLEGETAGFADEDFEAFVREQAEPKLARVRDRAATWLLSRAQDDSYAAIHVAPALSSAERFPELLDLVEKEPVPAVIRDPIQRREAEVQRLRLALSASRAAGAPSRALRYVLLGAEGIHTEDALRSLLVDNPDLAARFATDTIGRVLLSDPDYRPNHGQLLFHQLVVHAESGDAISYREGMRLTGAWMEARKSAPPEPGGRSAETWPLDAAAVAADAEAAFKLEGPTSLLRHLECWRPRFVLEVALALPPRLIAEGRAAALEVLLGEEGLGPTYGLFLRVPLALAGRPIDPGLLETGLVRLSRRVGAARFFDEFQDRDSLQSRLVDLLLTGCEVLTARAPSRAGVDSILDRLLESGQQRIDRYHTSSPQKLDVLFRAYALREARAGRVPAASGVFKPRLREESKGAERRRTDDEYMERHERELREFTEAVFPSYAVVGCALAGLQTGERAVEDLKRAAGSFGQAGWRRWDGVGINDARTLAARHLLVLLATDHDSALLKELAFGIDGAWREGHRAPDQGLLSRLSLRGELHEALVTALEAAAKATSEIRMGARHKSDTLVRHARLLVPLSPDDAGQVFRLAVAAAGELDTEGRAKLVMLEKLVRHAGVAVPDRRRTALALGEIVADAVVRLDGDRHFPWGQSMGALARLDASLALAAVSRWDARGMVDLSETLPSVLRASLDTGAFSPAQAAALALALEHDDEVLEASLARARAIDDPNLSTLQEEAARDLLLRPGREGAPSELFGTPVEPTGPLAGEALARERFERTILHPAPEPRPGGQSGPANGALAQYTWTREVVVDAAALATAVQALQDRAREEKTYLSQTEILAIARGSVQMRDRSRHLDALLAMGKDDGEGGVVPALASALDAWRTLGVDTWCAAHLPDLVKAWLPRLAQGPPYGSDVLTPFLFRTGLSAEAQRDLLLEAIQRHVDALTPDVIFGLVAYVGGMLPSAEAADVFDWYVGRLASRIAEIHLERVGPATQLPATATEAVSRFVVAQLGSPDTRARWRAAHAVRRLARTGERDTVAAFVVQHGRQEEPVFSGPSPAFYALAARLWAVIALDRISGECPDVARVAGRVLLDTALDDSFPHLLLRAFARDACDKLVAAGVLAPTPAELERLAKVNQSPLARVKVEDRYGRAGFRHERGERRFLFDMMDTLPYWYEPMLRAFAGLDGARFLDEAERWIVDVWGWSQSAMDDVPRLPPRFRFDSDRGLTYHRHGSSPTIEPLRTHLEWHAMWCAAGELAKTVPLPEAEPDGWNDLGSRIRRNQTSEPPLWSADLLVPTPLHPRHWLLASDPLPNWLASISEADHRLALLPPERPDYIVVDGDERTTAGDRSQEFRVSSALVEPATVSALLRALQTMEDPWAFKLPDEGEGQFEIDEPPYRLLGWLHSPQRDQGIDENDPFKGYARYVDTLPGKRVQAACGLARDSSDAPRWSRDVSQPPMFIHETWGEHQEDEDRQNSGTRSVGRRLLAHREQLLEFLRGEALDLVIEVEVTRRGRETQRHAGAEGIEPPEGRFYRVYRLDGGGGLHIAEGHLGAWAGAGPQP</sequence>
<keyword evidence="2" id="KW-1185">Reference proteome</keyword>
<organism evidence="1 2">
    <name type="scientific">Stigmatella ashevillensis</name>
    <dbReference type="NCBI Taxonomy" id="2995309"/>
    <lineage>
        <taxon>Bacteria</taxon>
        <taxon>Pseudomonadati</taxon>
        <taxon>Myxococcota</taxon>
        <taxon>Myxococcia</taxon>
        <taxon>Myxococcales</taxon>
        <taxon>Cystobacterineae</taxon>
        <taxon>Archangiaceae</taxon>
        <taxon>Stigmatella</taxon>
    </lineage>
</organism>
<name>A0ABT5DDE4_9BACT</name>